<dbReference type="Proteomes" id="UP001214441">
    <property type="component" value="Unassembled WGS sequence"/>
</dbReference>
<protein>
    <recommendedName>
        <fullName evidence="4">YD repeat-containing protein</fullName>
    </recommendedName>
</protein>
<sequence length="100" mass="10947">MRSEETTFSGGPMDGRTLPVLLGPTGRPPRDYEIPILDGNGDPDGERDGASGGRAAVHLYRLEPSAVNKLGLPRGWKYVYEGEGRPSGGFLSRLPWRRPR</sequence>
<comment type="caution">
    <text evidence="2">The sequence shown here is derived from an EMBL/GenBank/DDBJ whole genome shotgun (WGS) entry which is preliminary data.</text>
</comment>
<evidence type="ECO:0000313" key="3">
    <source>
        <dbReference type="Proteomes" id="UP001214441"/>
    </source>
</evidence>
<accession>A0ABT7A1L7</accession>
<organism evidence="2 3">
    <name type="scientific">Streptomyces iconiensis</name>
    <dbReference type="NCBI Taxonomy" id="1384038"/>
    <lineage>
        <taxon>Bacteria</taxon>
        <taxon>Bacillati</taxon>
        <taxon>Actinomycetota</taxon>
        <taxon>Actinomycetes</taxon>
        <taxon>Kitasatosporales</taxon>
        <taxon>Streptomycetaceae</taxon>
        <taxon>Streptomyces</taxon>
    </lineage>
</organism>
<keyword evidence="3" id="KW-1185">Reference proteome</keyword>
<name>A0ABT7A1L7_9ACTN</name>
<gene>
    <name evidence="2" type="ORF">NMN56_025360</name>
</gene>
<evidence type="ECO:0000313" key="2">
    <source>
        <dbReference type="EMBL" id="MDJ1135230.1"/>
    </source>
</evidence>
<dbReference type="EMBL" id="JANCPR020000027">
    <property type="protein sequence ID" value="MDJ1135230.1"/>
    <property type="molecule type" value="Genomic_DNA"/>
</dbReference>
<proteinExistence type="predicted"/>
<evidence type="ECO:0000256" key="1">
    <source>
        <dbReference type="SAM" id="MobiDB-lite"/>
    </source>
</evidence>
<evidence type="ECO:0008006" key="4">
    <source>
        <dbReference type="Google" id="ProtNLM"/>
    </source>
</evidence>
<reference evidence="2 3" key="1">
    <citation type="submission" date="2023-05" db="EMBL/GenBank/DDBJ databases">
        <title>Streptantibioticus silvisoli sp. nov., acidotolerant actinomycetes 1 from pine litter.</title>
        <authorList>
            <person name="Swiecimska M."/>
            <person name="Golinska P."/>
            <person name="Sangal V."/>
            <person name="Wachnowicz B."/>
            <person name="Goodfellow M."/>
        </authorList>
    </citation>
    <scope>NUCLEOTIDE SEQUENCE [LARGE SCALE GENOMIC DNA]</scope>
    <source>
        <strain evidence="2 3">DSM 42109</strain>
    </source>
</reference>
<dbReference type="RefSeq" id="WP_274040623.1">
    <property type="nucleotide sequence ID" value="NZ_JANCPR020000027.1"/>
</dbReference>
<feature type="region of interest" description="Disordered" evidence="1">
    <location>
        <begin position="1"/>
        <end position="52"/>
    </location>
</feature>